<gene>
    <name evidence="5" type="ORF">E6H05_01885</name>
</gene>
<feature type="domain" description="HTH luxR-type" evidence="4">
    <location>
        <begin position="58"/>
        <end position="123"/>
    </location>
</feature>
<dbReference type="GO" id="GO:0006355">
    <property type="term" value="P:regulation of DNA-templated transcription"/>
    <property type="evidence" value="ECO:0007669"/>
    <property type="project" value="InterPro"/>
</dbReference>
<dbReference type="EMBL" id="VBAP01000008">
    <property type="protein sequence ID" value="TMI76985.1"/>
    <property type="molecule type" value="Genomic_DNA"/>
</dbReference>
<dbReference type="InterPro" id="IPR000792">
    <property type="entry name" value="Tscrpt_reg_LuxR_C"/>
</dbReference>
<evidence type="ECO:0000313" key="5">
    <source>
        <dbReference type="EMBL" id="TMI76985.1"/>
    </source>
</evidence>
<proteinExistence type="predicted"/>
<keyword evidence="3" id="KW-0804">Transcription</keyword>
<dbReference type="Proteomes" id="UP000318834">
    <property type="component" value="Unassembled WGS sequence"/>
</dbReference>
<evidence type="ECO:0000259" key="4">
    <source>
        <dbReference type="PROSITE" id="PS50043"/>
    </source>
</evidence>
<dbReference type="Gene3D" id="1.10.10.10">
    <property type="entry name" value="Winged helix-like DNA-binding domain superfamily/Winged helix DNA-binding domain"/>
    <property type="match status" value="1"/>
</dbReference>
<evidence type="ECO:0000256" key="2">
    <source>
        <dbReference type="ARBA" id="ARBA00023125"/>
    </source>
</evidence>
<name>A0A537J0E2_9BACT</name>
<evidence type="ECO:0000313" key="6">
    <source>
        <dbReference type="Proteomes" id="UP000318834"/>
    </source>
</evidence>
<dbReference type="CDD" id="cd06170">
    <property type="entry name" value="LuxR_C_like"/>
    <property type="match status" value="1"/>
</dbReference>
<dbReference type="PANTHER" id="PTHR44688:SF16">
    <property type="entry name" value="DNA-BINDING TRANSCRIPTIONAL ACTIVATOR DEVR_DOSR"/>
    <property type="match status" value="1"/>
</dbReference>
<dbReference type="PANTHER" id="PTHR44688">
    <property type="entry name" value="DNA-BINDING TRANSCRIPTIONAL ACTIVATOR DEVR_DOSR"/>
    <property type="match status" value="1"/>
</dbReference>
<reference evidence="5 6" key="1">
    <citation type="journal article" date="2019" name="Nat. Microbiol.">
        <title>Mediterranean grassland soil C-N compound turnover is dependent on rainfall and depth, and is mediated by genomically divergent microorganisms.</title>
        <authorList>
            <person name="Diamond S."/>
            <person name="Andeer P.F."/>
            <person name="Li Z."/>
            <person name="Crits-Christoph A."/>
            <person name="Burstein D."/>
            <person name="Anantharaman K."/>
            <person name="Lane K.R."/>
            <person name="Thomas B.C."/>
            <person name="Pan C."/>
            <person name="Northen T.R."/>
            <person name="Banfield J.F."/>
        </authorList>
    </citation>
    <scope>NUCLEOTIDE SEQUENCE [LARGE SCALE GENOMIC DNA]</scope>
    <source>
        <strain evidence="5">NP_8</strain>
    </source>
</reference>
<sequence length="125" mass="13247">MTAQGMHGHDVESLLRSVAGEAAGSAAMRVRVDSGRLEEVLCEIDLDGARYVLSRVRPAGPAAGLSPRERQIASLVAQGLPTKAIAAALSISVWTVCTHLRRIYARWGVGSRAAMVAKLLESGRL</sequence>
<dbReference type="PROSITE" id="PS00622">
    <property type="entry name" value="HTH_LUXR_1"/>
    <property type="match status" value="1"/>
</dbReference>
<dbReference type="GO" id="GO:0003677">
    <property type="term" value="F:DNA binding"/>
    <property type="evidence" value="ECO:0007669"/>
    <property type="project" value="UniProtKB-KW"/>
</dbReference>
<dbReference type="AlphaFoldDB" id="A0A537J0E2"/>
<dbReference type="InterPro" id="IPR016032">
    <property type="entry name" value="Sig_transdc_resp-reg_C-effctor"/>
</dbReference>
<dbReference type="SMART" id="SM00421">
    <property type="entry name" value="HTH_LUXR"/>
    <property type="match status" value="1"/>
</dbReference>
<comment type="caution">
    <text evidence="5">The sequence shown here is derived from an EMBL/GenBank/DDBJ whole genome shotgun (WGS) entry which is preliminary data.</text>
</comment>
<keyword evidence="2" id="KW-0238">DNA-binding</keyword>
<dbReference type="SUPFAM" id="SSF46894">
    <property type="entry name" value="C-terminal effector domain of the bipartite response regulators"/>
    <property type="match status" value="1"/>
</dbReference>
<evidence type="ECO:0000256" key="1">
    <source>
        <dbReference type="ARBA" id="ARBA00023015"/>
    </source>
</evidence>
<keyword evidence="1" id="KW-0805">Transcription regulation</keyword>
<organism evidence="5 6">
    <name type="scientific">Candidatus Segetimicrobium genomatis</name>
    <dbReference type="NCBI Taxonomy" id="2569760"/>
    <lineage>
        <taxon>Bacteria</taxon>
        <taxon>Bacillati</taxon>
        <taxon>Candidatus Sysuimicrobiota</taxon>
        <taxon>Candidatus Sysuimicrobiia</taxon>
        <taxon>Candidatus Sysuimicrobiales</taxon>
        <taxon>Candidatus Segetimicrobiaceae</taxon>
        <taxon>Candidatus Segetimicrobium</taxon>
    </lineage>
</organism>
<dbReference type="InterPro" id="IPR036388">
    <property type="entry name" value="WH-like_DNA-bd_sf"/>
</dbReference>
<accession>A0A537J0E2</accession>
<dbReference type="PROSITE" id="PS50043">
    <property type="entry name" value="HTH_LUXR_2"/>
    <property type="match status" value="1"/>
</dbReference>
<evidence type="ECO:0000256" key="3">
    <source>
        <dbReference type="ARBA" id="ARBA00023163"/>
    </source>
</evidence>
<dbReference type="Pfam" id="PF00196">
    <property type="entry name" value="GerE"/>
    <property type="match status" value="1"/>
</dbReference>
<protein>
    <submittedName>
        <fullName evidence="5">Helix-turn-helix transcriptional regulator</fullName>
    </submittedName>
</protein>
<dbReference type="PRINTS" id="PR00038">
    <property type="entry name" value="HTHLUXR"/>
</dbReference>